<protein>
    <submittedName>
        <fullName evidence="5">Importin N-terminal domain-containing protein</fullName>
    </submittedName>
</protein>
<proteinExistence type="inferred from homology"/>
<dbReference type="InterPro" id="IPR041123">
    <property type="entry name" value="CRM1_repeat"/>
</dbReference>
<name>A0A915CX89_9BILA</name>
<dbReference type="GO" id="GO:0005634">
    <property type="term" value="C:nucleus"/>
    <property type="evidence" value="ECO:0007669"/>
    <property type="project" value="TreeGrafter"/>
</dbReference>
<dbReference type="GO" id="GO:0005049">
    <property type="term" value="F:nuclear export signal receptor activity"/>
    <property type="evidence" value="ECO:0007669"/>
    <property type="project" value="InterPro"/>
</dbReference>
<dbReference type="GO" id="GO:0031267">
    <property type="term" value="F:small GTPase binding"/>
    <property type="evidence" value="ECO:0007669"/>
    <property type="project" value="InterPro"/>
</dbReference>
<dbReference type="Pfam" id="PF08389">
    <property type="entry name" value="Xpo1"/>
    <property type="match status" value="1"/>
</dbReference>
<reference evidence="5" key="1">
    <citation type="submission" date="2022-11" db="UniProtKB">
        <authorList>
            <consortium name="WormBaseParasite"/>
        </authorList>
    </citation>
    <scope>IDENTIFICATION</scope>
</reference>
<feature type="chain" id="PRO_5036721215" evidence="2">
    <location>
        <begin position="21"/>
        <end position="365"/>
    </location>
</feature>
<dbReference type="GO" id="GO:0000055">
    <property type="term" value="P:ribosomal large subunit export from nucleus"/>
    <property type="evidence" value="ECO:0007669"/>
    <property type="project" value="TreeGrafter"/>
</dbReference>
<accession>A0A915CX89</accession>
<feature type="signal peptide" evidence="2">
    <location>
        <begin position="1"/>
        <end position="20"/>
    </location>
</feature>
<dbReference type="GO" id="GO:0005737">
    <property type="term" value="C:cytoplasm"/>
    <property type="evidence" value="ECO:0007669"/>
    <property type="project" value="TreeGrafter"/>
</dbReference>
<dbReference type="GO" id="GO:0000056">
    <property type="term" value="P:ribosomal small subunit export from nucleus"/>
    <property type="evidence" value="ECO:0007669"/>
    <property type="project" value="TreeGrafter"/>
</dbReference>
<dbReference type="InterPro" id="IPR011989">
    <property type="entry name" value="ARM-like"/>
</dbReference>
<dbReference type="PANTHER" id="PTHR11223:SF2">
    <property type="entry name" value="EXPORTIN-1"/>
    <property type="match status" value="1"/>
</dbReference>
<dbReference type="PROSITE" id="PS50166">
    <property type="entry name" value="IMPORTIN_B_NT"/>
    <property type="match status" value="1"/>
</dbReference>
<dbReference type="AlphaFoldDB" id="A0A915CX89"/>
<dbReference type="GO" id="GO:0006611">
    <property type="term" value="P:protein export from nucleus"/>
    <property type="evidence" value="ECO:0007669"/>
    <property type="project" value="InterPro"/>
</dbReference>
<dbReference type="InterPro" id="IPR013598">
    <property type="entry name" value="Exportin-1/Importin-b-like"/>
</dbReference>
<evidence type="ECO:0000259" key="3">
    <source>
        <dbReference type="PROSITE" id="PS50166"/>
    </source>
</evidence>
<dbReference type="PANTHER" id="PTHR11223">
    <property type="entry name" value="EXPORTIN 1/5"/>
    <property type="match status" value="1"/>
</dbReference>
<evidence type="ECO:0000256" key="2">
    <source>
        <dbReference type="SAM" id="SignalP"/>
    </source>
</evidence>
<keyword evidence="4" id="KW-1185">Reference proteome</keyword>
<dbReference type="Pfam" id="PF18777">
    <property type="entry name" value="CRM1_repeat"/>
    <property type="match status" value="1"/>
</dbReference>
<dbReference type="Gene3D" id="1.25.10.10">
    <property type="entry name" value="Leucine-rich Repeat Variant"/>
    <property type="match status" value="1"/>
</dbReference>
<dbReference type="InterPro" id="IPR001494">
    <property type="entry name" value="Importin-beta_N"/>
</dbReference>
<dbReference type="InterPro" id="IPR016024">
    <property type="entry name" value="ARM-type_fold"/>
</dbReference>
<dbReference type="WBParaSite" id="jg13284">
    <property type="protein sequence ID" value="jg13284"/>
    <property type="gene ID" value="jg13284"/>
</dbReference>
<organism evidence="4 5">
    <name type="scientific">Ditylenchus dipsaci</name>
    <dbReference type="NCBI Taxonomy" id="166011"/>
    <lineage>
        <taxon>Eukaryota</taxon>
        <taxon>Metazoa</taxon>
        <taxon>Ecdysozoa</taxon>
        <taxon>Nematoda</taxon>
        <taxon>Chromadorea</taxon>
        <taxon>Rhabditida</taxon>
        <taxon>Tylenchina</taxon>
        <taxon>Tylenchomorpha</taxon>
        <taxon>Sphaerularioidea</taxon>
        <taxon>Anguinidae</taxon>
        <taxon>Anguininae</taxon>
        <taxon>Ditylenchus</taxon>
    </lineage>
</organism>
<dbReference type="Pfam" id="PF03810">
    <property type="entry name" value="IBN_N"/>
    <property type="match status" value="1"/>
</dbReference>
<keyword evidence="2" id="KW-0732">Signal</keyword>
<evidence type="ECO:0000313" key="4">
    <source>
        <dbReference type="Proteomes" id="UP000887574"/>
    </source>
</evidence>
<evidence type="ECO:0000313" key="5">
    <source>
        <dbReference type="WBParaSite" id="jg13284"/>
    </source>
</evidence>
<dbReference type="Proteomes" id="UP000887574">
    <property type="component" value="Unplaced"/>
</dbReference>
<comment type="similarity">
    <text evidence="1">Belongs to the exportin family.</text>
</comment>
<dbReference type="SUPFAM" id="SSF48371">
    <property type="entry name" value="ARM repeat"/>
    <property type="match status" value="1"/>
</dbReference>
<evidence type="ECO:0000256" key="1">
    <source>
        <dbReference type="ARBA" id="ARBA00009466"/>
    </source>
</evidence>
<feature type="domain" description="Importin N-terminal" evidence="3">
    <location>
        <begin position="23"/>
        <end position="71"/>
    </location>
</feature>
<sequence>MNAVDLTAIWLCLFTVKVFSFSDAILESSNFLETKYFGLQILEQLIQTRWKALPREQCEGIKGYIVSMILDISADANKSESMKLLLQKLNIVLVQIVKHEWPRLCPHLSQTLLDQAEMDNLVLDNMTVISLFARAIHLKQQFCEQFESVHQLCHEILENADDAKLIYSTLQTLHGFLDWIPVGYIFENNMIDLIATKVPPAPPRIPIYCSSVLIEISSISIDDNPQYGGKLIFLIHKVMELCQSRCPNCQFRQSYSDGSHEEQNSFQIWRSFCHFSQGAFQTGRDHMMALSYLIKISQVEDTEVFKICLDYWNSLAMELFRDSPFDSADNPLIDSLRRLRDTSSKNPNETQGENCTQLFFQSFVS</sequence>
<dbReference type="InterPro" id="IPR045065">
    <property type="entry name" value="XPO1/5"/>
</dbReference>